<dbReference type="GO" id="GO:0008703">
    <property type="term" value="F:5-amino-6-(5-phosphoribosylamino)uracil reductase activity"/>
    <property type="evidence" value="ECO:0007669"/>
    <property type="project" value="InterPro"/>
</dbReference>
<dbReference type="Proteomes" id="UP000662200">
    <property type="component" value="Unassembled WGS sequence"/>
</dbReference>
<dbReference type="InterPro" id="IPR050765">
    <property type="entry name" value="Riboflavin_Biosynth_HTPR"/>
</dbReference>
<comment type="pathway">
    <text evidence="1">Cofactor biosynthesis; riboflavin biosynthesis.</text>
</comment>
<dbReference type="Pfam" id="PF01872">
    <property type="entry name" value="RibD_C"/>
    <property type="match status" value="1"/>
</dbReference>
<organism evidence="5 6">
    <name type="scientific">Pilimelia terevasa</name>
    <dbReference type="NCBI Taxonomy" id="53372"/>
    <lineage>
        <taxon>Bacteria</taxon>
        <taxon>Bacillati</taxon>
        <taxon>Actinomycetota</taxon>
        <taxon>Actinomycetes</taxon>
        <taxon>Micromonosporales</taxon>
        <taxon>Micromonosporaceae</taxon>
        <taxon>Pilimelia</taxon>
    </lineage>
</organism>
<sequence length="229" mass="24609">MTERPYVLLSCAVSIDGYLDDATDKRLLLSNGEDLDRVDAVRATCDAVLVGANTIRRDNPRLLVRSQERRDQRTTAGRTSSPLKVTITERGAVDAGAAFFTSGEDGKVVYTSTPAHSAVAERLGAVADVVDAGEPFSFGRVLDDLAGRGVRRLMVEGGSTMHTQFLTHGLADELHLVIAPFFVGDSAAPRFVTDGQFPANSGNQARLLENRAIGDCILLRYGLSNRATD</sequence>
<dbReference type="RefSeq" id="WP_189115427.1">
    <property type="nucleotide sequence ID" value="NZ_BMQC01000015.1"/>
</dbReference>
<evidence type="ECO:0000256" key="2">
    <source>
        <dbReference type="ARBA" id="ARBA00022857"/>
    </source>
</evidence>
<comment type="caution">
    <text evidence="5">The sequence shown here is derived from an EMBL/GenBank/DDBJ whole genome shotgun (WGS) entry which is preliminary data.</text>
</comment>
<dbReference type="InterPro" id="IPR002734">
    <property type="entry name" value="RibDG_C"/>
</dbReference>
<keyword evidence="6" id="KW-1185">Reference proteome</keyword>
<accession>A0A8J3BQ52</accession>
<dbReference type="InterPro" id="IPR024072">
    <property type="entry name" value="DHFR-like_dom_sf"/>
</dbReference>
<protein>
    <recommendedName>
        <fullName evidence="4">Bacterial bifunctional deaminase-reductase C-terminal domain-containing protein</fullName>
    </recommendedName>
</protein>
<dbReference type="AlphaFoldDB" id="A0A8J3BQ52"/>
<dbReference type="Gene3D" id="3.40.430.10">
    <property type="entry name" value="Dihydrofolate Reductase, subunit A"/>
    <property type="match status" value="1"/>
</dbReference>
<name>A0A8J3BQ52_9ACTN</name>
<evidence type="ECO:0000313" key="6">
    <source>
        <dbReference type="Proteomes" id="UP000662200"/>
    </source>
</evidence>
<reference evidence="5" key="1">
    <citation type="journal article" date="2014" name="Int. J. Syst. Evol. Microbiol.">
        <title>Complete genome sequence of Corynebacterium casei LMG S-19264T (=DSM 44701T), isolated from a smear-ripened cheese.</title>
        <authorList>
            <consortium name="US DOE Joint Genome Institute (JGI-PGF)"/>
            <person name="Walter F."/>
            <person name="Albersmeier A."/>
            <person name="Kalinowski J."/>
            <person name="Ruckert C."/>
        </authorList>
    </citation>
    <scope>NUCLEOTIDE SEQUENCE</scope>
    <source>
        <strain evidence="5">JCM 3091</strain>
    </source>
</reference>
<evidence type="ECO:0000313" key="5">
    <source>
        <dbReference type="EMBL" id="GGK39335.1"/>
    </source>
</evidence>
<dbReference type="PANTHER" id="PTHR38011:SF7">
    <property type="entry name" value="2,5-DIAMINO-6-RIBOSYLAMINO-4(3H)-PYRIMIDINONE 5'-PHOSPHATE REDUCTASE"/>
    <property type="match status" value="1"/>
</dbReference>
<dbReference type="GO" id="GO:0009231">
    <property type="term" value="P:riboflavin biosynthetic process"/>
    <property type="evidence" value="ECO:0007669"/>
    <property type="project" value="InterPro"/>
</dbReference>
<reference evidence="5" key="2">
    <citation type="submission" date="2020-09" db="EMBL/GenBank/DDBJ databases">
        <authorList>
            <person name="Sun Q."/>
            <person name="Ohkuma M."/>
        </authorList>
    </citation>
    <scope>NUCLEOTIDE SEQUENCE</scope>
    <source>
        <strain evidence="5">JCM 3091</strain>
    </source>
</reference>
<evidence type="ECO:0000256" key="1">
    <source>
        <dbReference type="ARBA" id="ARBA00005104"/>
    </source>
</evidence>
<evidence type="ECO:0000256" key="3">
    <source>
        <dbReference type="ARBA" id="ARBA00023002"/>
    </source>
</evidence>
<keyword evidence="2" id="KW-0521">NADP</keyword>
<feature type="domain" description="Bacterial bifunctional deaminase-reductase C-terminal" evidence="4">
    <location>
        <begin position="5"/>
        <end position="215"/>
    </location>
</feature>
<evidence type="ECO:0000259" key="4">
    <source>
        <dbReference type="Pfam" id="PF01872"/>
    </source>
</evidence>
<keyword evidence="3" id="KW-0560">Oxidoreductase</keyword>
<proteinExistence type="predicted"/>
<gene>
    <name evidence="5" type="ORF">GCM10010124_35040</name>
</gene>
<dbReference type="EMBL" id="BMQC01000015">
    <property type="protein sequence ID" value="GGK39335.1"/>
    <property type="molecule type" value="Genomic_DNA"/>
</dbReference>
<dbReference type="SUPFAM" id="SSF53597">
    <property type="entry name" value="Dihydrofolate reductase-like"/>
    <property type="match status" value="1"/>
</dbReference>
<dbReference type="PANTHER" id="PTHR38011">
    <property type="entry name" value="DIHYDROFOLATE REDUCTASE FAMILY PROTEIN (AFU_ORTHOLOGUE AFUA_8G06820)"/>
    <property type="match status" value="1"/>
</dbReference>